<name>A0AAF0FAJ0_9BASI</name>
<evidence type="ECO:0000256" key="4">
    <source>
        <dbReference type="ARBA" id="ARBA00022989"/>
    </source>
</evidence>
<evidence type="ECO:0000256" key="7">
    <source>
        <dbReference type="SAM" id="MobiDB-lite"/>
    </source>
</evidence>
<evidence type="ECO:0000256" key="2">
    <source>
        <dbReference type="ARBA" id="ARBA00022692"/>
    </source>
</evidence>
<dbReference type="EMBL" id="CP118375">
    <property type="protein sequence ID" value="WFD41408.1"/>
    <property type="molecule type" value="Genomic_DNA"/>
</dbReference>
<dbReference type="Gene3D" id="1.25.40.540">
    <property type="entry name" value="TAP42-like family"/>
    <property type="match status" value="1"/>
</dbReference>
<protein>
    <submittedName>
        <fullName evidence="9">Type 2A phosphatase-associated protein 42</fullName>
    </submittedName>
</protein>
<sequence length="687" mass="77389">MYGRRRLRPTRVSNKARQRALERRQLQLAQRGETIVYAVYQAIVLRPAARLYDAIYNLVGSPTSHRIVLRLVMLTALHVACVGMAILAYAGFYHTWVPVATTQKDVYLQYGSAYEPTPPYASVLLDGGQADLPVWQTDPVQPLFHENFEYDVALEMRVLMPRNTQNSTYIFSDSDAMVRLDLVSGETPLYHASRPMLLVAEPRIVRWLARIARVVYRPFQREPIVPTQKIRVPLLRRVTPWMKVKSRSVMATRANLVIDTPDLQVQSAVLRFDAHISGFILMASSESLTGRLDSAARLASQRDDPKHALALLTDVARMADALAVISENEPIREIPTHSLRVFFLPSLQAQIEDSVPCPSAQNGLDRMKHRKKQVDACIGASRLFFTSATRHQAIPAAVAIMLKQQVQGKSQLAPAERRHLKIQLMRLERQLETYLNDFRTRYRAQASIKHPAAQRLPEISDVFYDLLVVSHTDDDEEEEEEEDHAAESSAQAAQQSYEARAPQSLRDYLLMLLVLHAVRTANTMNAAQQELELLQNAPAPDMDRNLAPKDADDTWRLDSRWFSGSQGGPLLGDGGKPLRPFVITGSNSDMDARSSTKANVFRPSHRLPTMTIDEYLAEEERRGNVIRDGGPAQQAAATPREQQQETSQMDGTLQADQAEEAARQEAIHWDNYTEMFKRGAGNTMNRG</sequence>
<evidence type="ECO:0000256" key="6">
    <source>
        <dbReference type="ARBA" id="ARBA00023136"/>
    </source>
</evidence>
<reference evidence="9" key="1">
    <citation type="submission" date="2023-02" db="EMBL/GenBank/DDBJ databases">
        <title>Mating type loci evolution in Malassezia.</title>
        <authorList>
            <person name="Coelho M.A."/>
        </authorList>
    </citation>
    <scope>NUCLEOTIDE SEQUENCE</scope>
    <source>
        <strain evidence="9">CBS 14136</strain>
    </source>
</reference>
<dbReference type="GO" id="GO:0140042">
    <property type="term" value="P:lipid droplet formation"/>
    <property type="evidence" value="ECO:0007669"/>
    <property type="project" value="UniProtKB-ARBA"/>
</dbReference>
<keyword evidence="3" id="KW-0256">Endoplasmic reticulum</keyword>
<feature type="compositionally biased region" description="Polar residues" evidence="7">
    <location>
        <begin position="640"/>
        <end position="651"/>
    </location>
</feature>
<feature type="region of interest" description="Disordered" evidence="7">
    <location>
        <begin position="629"/>
        <end position="661"/>
    </location>
</feature>
<dbReference type="PANTHER" id="PTHR10933:SF9">
    <property type="entry name" value="IMMUNOGLOBULIN-BINDING PROTEIN 1"/>
    <property type="match status" value="1"/>
</dbReference>
<accession>A0AAF0FAJ0</accession>
<dbReference type="GO" id="GO:0005789">
    <property type="term" value="C:endoplasmic reticulum membrane"/>
    <property type="evidence" value="ECO:0007669"/>
    <property type="project" value="UniProtKB-SubCell"/>
</dbReference>
<feature type="region of interest" description="Disordered" evidence="7">
    <location>
        <begin position="473"/>
        <end position="498"/>
    </location>
</feature>
<dbReference type="InterPro" id="IPR009617">
    <property type="entry name" value="Seipin"/>
</dbReference>
<dbReference type="Proteomes" id="UP001214628">
    <property type="component" value="Chromosome 1"/>
</dbReference>
<keyword evidence="2 8" id="KW-0812">Transmembrane</keyword>
<dbReference type="InterPro" id="IPR038511">
    <property type="entry name" value="TAP42/TAP46-like_sf"/>
</dbReference>
<evidence type="ECO:0000313" key="9">
    <source>
        <dbReference type="EMBL" id="WFD41408.1"/>
    </source>
</evidence>
<dbReference type="InterPro" id="IPR007304">
    <property type="entry name" value="TAP46-like"/>
</dbReference>
<keyword evidence="5" id="KW-0443">Lipid metabolism</keyword>
<evidence type="ECO:0000256" key="5">
    <source>
        <dbReference type="ARBA" id="ARBA00023098"/>
    </source>
</evidence>
<dbReference type="GO" id="GO:0006629">
    <property type="term" value="P:lipid metabolic process"/>
    <property type="evidence" value="ECO:0007669"/>
    <property type="project" value="UniProtKB-KW"/>
</dbReference>
<dbReference type="GO" id="GO:0051721">
    <property type="term" value="F:protein phosphatase 2A binding"/>
    <property type="evidence" value="ECO:0007669"/>
    <property type="project" value="TreeGrafter"/>
</dbReference>
<comment type="subcellular location">
    <subcellularLocation>
        <location evidence="1">Endoplasmic reticulum membrane</location>
        <topology evidence="1">Multi-pass membrane protein</topology>
    </subcellularLocation>
</comment>
<dbReference type="GO" id="GO:0009966">
    <property type="term" value="P:regulation of signal transduction"/>
    <property type="evidence" value="ECO:0007669"/>
    <property type="project" value="InterPro"/>
</dbReference>
<feature type="transmembrane region" description="Helical" evidence="8">
    <location>
        <begin position="71"/>
        <end position="92"/>
    </location>
</feature>
<dbReference type="CDD" id="cd23995">
    <property type="entry name" value="Seipin_BSCL2_like"/>
    <property type="match status" value="1"/>
</dbReference>
<evidence type="ECO:0000256" key="3">
    <source>
        <dbReference type="ARBA" id="ARBA00022824"/>
    </source>
</evidence>
<feature type="compositionally biased region" description="Acidic residues" evidence="7">
    <location>
        <begin position="473"/>
        <end position="484"/>
    </location>
</feature>
<organism evidence="9 10">
    <name type="scientific">Malassezia psittaci</name>
    <dbReference type="NCBI Taxonomy" id="1821823"/>
    <lineage>
        <taxon>Eukaryota</taxon>
        <taxon>Fungi</taxon>
        <taxon>Dikarya</taxon>
        <taxon>Basidiomycota</taxon>
        <taxon>Ustilaginomycotina</taxon>
        <taxon>Malasseziomycetes</taxon>
        <taxon>Malasseziales</taxon>
        <taxon>Malasseziaceae</taxon>
        <taxon>Malassezia</taxon>
    </lineage>
</organism>
<keyword evidence="10" id="KW-1185">Reference proteome</keyword>
<gene>
    <name evidence="9" type="primary">TAP42</name>
    <name evidence="9" type="ORF">MPSI1_000035</name>
</gene>
<dbReference type="GO" id="GO:0035303">
    <property type="term" value="P:regulation of dephosphorylation"/>
    <property type="evidence" value="ECO:0007669"/>
    <property type="project" value="TreeGrafter"/>
</dbReference>
<keyword evidence="6 8" id="KW-0472">Membrane</keyword>
<dbReference type="AlphaFoldDB" id="A0AAF0FAJ0"/>
<dbReference type="Pfam" id="PF04177">
    <property type="entry name" value="TAP42"/>
    <property type="match status" value="1"/>
</dbReference>
<dbReference type="Pfam" id="PF06775">
    <property type="entry name" value="Seipin"/>
    <property type="match status" value="1"/>
</dbReference>
<evidence type="ECO:0000313" key="10">
    <source>
        <dbReference type="Proteomes" id="UP001214628"/>
    </source>
</evidence>
<dbReference type="PANTHER" id="PTHR10933">
    <property type="entry name" value="IMMUNOGLOBULIN-BINDING PROTEIN 1"/>
    <property type="match status" value="1"/>
</dbReference>
<dbReference type="GO" id="GO:0005829">
    <property type="term" value="C:cytosol"/>
    <property type="evidence" value="ECO:0007669"/>
    <property type="project" value="TreeGrafter"/>
</dbReference>
<evidence type="ECO:0000256" key="8">
    <source>
        <dbReference type="SAM" id="Phobius"/>
    </source>
</evidence>
<proteinExistence type="predicted"/>
<feature type="compositionally biased region" description="Low complexity" evidence="7">
    <location>
        <begin position="487"/>
        <end position="498"/>
    </location>
</feature>
<keyword evidence="4 8" id="KW-1133">Transmembrane helix</keyword>
<evidence type="ECO:0000256" key="1">
    <source>
        <dbReference type="ARBA" id="ARBA00004477"/>
    </source>
</evidence>